<dbReference type="SUPFAM" id="SSF51126">
    <property type="entry name" value="Pectin lyase-like"/>
    <property type="match status" value="1"/>
</dbReference>
<evidence type="ECO:0000256" key="1">
    <source>
        <dbReference type="ARBA" id="ARBA00004906"/>
    </source>
</evidence>
<feature type="region of interest" description="Disordered" evidence="4">
    <location>
        <begin position="386"/>
        <end position="429"/>
    </location>
</feature>
<evidence type="ECO:0000313" key="7">
    <source>
        <dbReference type="EMBL" id="MBP2436635.1"/>
    </source>
</evidence>
<dbReference type="Pfam" id="PF13229">
    <property type="entry name" value="Beta_helix"/>
    <property type="match status" value="1"/>
</dbReference>
<dbReference type="EMBL" id="JAGIOL010000001">
    <property type="protein sequence ID" value="MBP2436635.1"/>
    <property type="molecule type" value="Genomic_DNA"/>
</dbReference>
<evidence type="ECO:0000256" key="2">
    <source>
        <dbReference type="ARBA" id="ARBA00022737"/>
    </source>
</evidence>
<dbReference type="PROSITE" id="PS51257">
    <property type="entry name" value="PROKAR_LIPOPROTEIN"/>
    <property type="match status" value="1"/>
</dbReference>
<dbReference type="NCBIfam" id="TIGR03804">
    <property type="entry name" value="para_beta_helix"/>
    <property type="match status" value="1"/>
</dbReference>
<dbReference type="InterPro" id="IPR051550">
    <property type="entry name" value="SCF-Subunits/Alg-Epimerases"/>
</dbReference>
<evidence type="ECO:0000256" key="4">
    <source>
        <dbReference type="SAM" id="MobiDB-lite"/>
    </source>
</evidence>
<dbReference type="PANTHER" id="PTHR22990:SF15">
    <property type="entry name" value="F-BOX ONLY PROTEIN 10"/>
    <property type="match status" value="1"/>
</dbReference>
<dbReference type="RefSeq" id="WP_165135911.1">
    <property type="nucleotide sequence ID" value="NZ_CP049253.1"/>
</dbReference>
<feature type="signal peptide" evidence="5">
    <location>
        <begin position="1"/>
        <end position="29"/>
    </location>
</feature>
<accession>A0ABS4ZI20</accession>
<dbReference type="InterPro" id="IPR006626">
    <property type="entry name" value="PbH1"/>
</dbReference>
<name>A0ABS4ZI20_9MICO</name>
<reference evidence="7 8" key="1">
    <citation type="submission" date="2021-03" db="EMBL/GenBank/DDBJ databases">
        <title>Sequencing the genomes of 1000 actinobacteria strains.</title>
        <authorList>
            <person name="Klenk H.-P."/>
        </authorList>
    </citation>
    <scope>NUCLEOTIDE SEQUENCE [LARGE SCALE GENOMIC DNA]</scope>
    <source>
        <strain evidence="7 8">DSM 24221</strain>
    </source>
</reference>
<dbReference type="InterPro" id="IPR011050">
    <property type="entry name" value="Pectin_lyase_fold/virulence"/>
</dbReference>
<feature type="domain" description="Right handed beta helix" evidence="6">
    <location>
        <begin position="154"/>
        <end position="311"/>
    </location>
</feature>
<keyword evidence="8" id="KW-1185">Reference proteome</keyword>
<keyword evidence="2" id="KW-0677">Repeat</keyword>
<feature type="chain" id="PRO_5045795912" evidence="5">
    <location>
        <begin position="30"/>
        <end position="429"/>
    </location>
</feature>
<keyword evidence="3" id="KW-0833">Ubl conjugation pathway</keyword>
<evidence type="ECO:0000259" key="6">
    <source>
        <dbReference type="Pfam" id="PF13229"/>
    </source>
</evidence>
<evidence type="ECO:0000313" key="8">
    <source>
        <dbReference type="Proteomes" id="UP001519362"/>
    </source>
</evidence>
<dbReference type="Gene3D" id="2.160.20.10">
    <property type="entry name" value="Single-stranded right-handed beta-helix, Pectin lyase-like"/>
    <property type="match status" value="1"/>
</dbReference>
<evidence type="ECO:0000256" key="3">
    <source>
        <dbReference type="ARBA" id="ARBA00022786"/>
    </source>
</evidence>
<comment type="caution">
    <text evidence="7">The sequence shown here is derived from an EMBL/GenBank/DDBJ whole genome shotgun (WGS) entry which is preliminary data.</text>
</comment>
<sequence>MANRMQGMRMIAGASVVLLAAALSACSGGSDGQTQDVVRVPADASLTDAGALVADGGVILIAPGTYNETIEVRGSDVTIRGEDRNEVILDGDLALSSGVIATGERVTVENLTVRNYLQNGVLITGLTDDTGAGIARGPDGYVPEDAPDLVPGYLVQNVTSSNNGLYGIYAFNRTEGVIRNNVATGGSDSGIYVGQCDTCNALVEGNIVERNAVGIELANASNSVVITGNQITNNRIGVSVLSNYLEAHGPSRGVRIIGNVISDNNERETPVQAGGAFGIGVGLSGTIDADVSRNRITGNDNVGVWISSSEDFAPYDNVLSGGVFGGNGIDVAYTPAIGDGANCFDLDTNVVTEPAGLADADCGAPTPVGSFTQPDAPQGVAFSQVELPGPQPDAGAAGTEPTQLPDHISFPDLDSVDVPADNFLTEGAR</sequence>
<evidence type="ECO:0000256" key="5">
    <source>
        <dbReference type="SAM" id="SignalP"/>
    </source>
</evidence>
<dbReference type="InterPro" id="IPR012334">
    <property type="entry name" value="Pectin_lyas_fold"/>
</dbReference>
<dbReference type="Proteomes" id="UP001519362">
    <property type="component" value="Unassembled WGS sequence"/>
</dbReference>
<dbReference type="InterPro" id="IPR022441">
    <property type="entry name" value="Para_beta_helix_rpt-2"/>
</dbReference>
<protein>
    <submittedName>
        <fullName evidence="7">Parallel beta-helix repeat protein</fullName>
    </submittedName>
</protein>
<organism evidence="7 8">
    <name type="scientific">Microbacterium amylolyticum</name>
    <dbReference type="NCBI Taxonomy" id="936337"/>
    <lineage>
        <taxon>Bacteria</taxon>
        <taxon>Bacillati</taxon>
        <taxon>Actinomycetota</taxon>
        <taxon>Actinomycetes</taxon>
        <taxon>Micrococcales</taxon>
        <taxon>Microbacteriaceae</taxon>
        <taxon>Microbacterium</taxon>
    </lineage>
</organism>
<keyword evidence="5" id="KW-0732">Signal</keyword>
<dbReference type="PANTHER" id="PTHR22990">
    <property type="entry name" value="F-BOX ONLY PROTEIN"/>
    <property type="match status" value="1"/>
</dbReference>
<gene>
    <name evidence="7" type="ORF">JOF34_001221</name>
</gene>
<dbReference type="InterPro" id="IPR039448">
    <property type="entry name" value="Beta_helix"/>
</dbReference>
<comment type="pathway">
    <text evidence="1">Protein modification; protein ubiquitination.</text>
</comment>
<proteinExistence type="predicted"/>
<dbReference type="SMART" id="SM00710">
    <property type="entry name" value="PbH1"/>
    <property type="match status" value="7"/>
</dbReference>